<dbReference type="AlphaFoldDB" id="A0A1C1CF90"/>
<feature type="compositionally biased region" description="Polar residues" evidence="1">
    <location>
        <begin position="71"/>
        <end position="99"/>
    </location>
</feature>
<feature type="compositionally biased region" description="Low complexity" evidence="1">
    <location>
        <begin position="25"/>
        <end position="34"/>
    </location>
</feature>
<sequence>MVNMRCLLCFWIREPSATRCHQSTASARSSSPVPRRNRVSDRNRNRRIPSIPHAAHPLPKVSDKDAVPDPRQSTVSRPEESLSTPSLPLTDPSLQSRPSPESPDAFADQIVKLVWELQRKVIRYVAGLGLQSNEGSLTRSQIYARVLALAESATRDPEECESILADRARVVLTQDTNRDTDKEVARTLQESIKPMSPSSRASTGLVEICILGPELGSTGKETGRNYAFVPADRTLPKHGKRIEFPAMIRDGSRLLEEVEVEFDDHAHAR</sequence>
<dbReference type="VEuPathDB" id="FungiDB:CLCR_02596"/>
<evidence type="ECO:0000313" key="3">
    <source>
        <dbReference type="Proteomes" id="UP000094526"/>
    </source>
</evidence>
<name>A0A1C1CF90_9EURO</name>
<keyword evidence="3" id="KW-1185">Reference proteome</keyword>
<proteinExistence type="predicted"/>
<evidence type="ECO:0000313" key="2">
    <source>
        <dbReference type="EMBL" id="OCT47117.1"/>
    </source>
</evidence>
<dbReference type="EMBL" id="LGRB01000014">
    <property type="protein sequence ID" value="OCT47117.1"/>
    <property type="molecule type" value="Genomic_DNA"/>
</dbReference>
<reference evidence="3" key="1">
    <citation type="submission" date="2015-07" db="EMBL/GenBank/DDBJ databases">
        <authorList>
            <person name="Teixeira M.M."/>
            <person name="Souza R.C."/>
            <person name="Almeida L.G."/>
            <person name="Vicente V.A."/>
            <person name="de Hoog S."/>
            <person name="Bocca A.L."/>
            <person name="de Almeida S.R."/>
            <person name="Vasconcelos A.T."/>
            <person name="Felipe M.S."/>
        </authorList>
    </citation>
    <scope>NUCLEOTIDE SEQUENCE [LARGE SCALE GENOMIC DNA]</scope>
    <source>
        <strain evidence="3">KSF</strain>
    </source>
</reference>
<protein>
    <submittedName>
        <fullName evidence="2">Uncharacterized protein</fullName>
    </submittedName>
</protein>
<organism evidence="2 3">
    <name type="scientific">Cladophialophora carrionii</name>
    <dbReference type="NCBI Taxonomy" id="86049"/>
    <lineage>
        <taxon>Eukaryota</taxon>
        <taxon>Fungi</taxon>
        <taxon>Dikarya</taxon>
        <taxon>Ascomycota</taxon>
        <taxon>Pezizomycotina</taxon>
        <taxon>Eurotiomycetes</taxon>
        <taxon>Chaetothyriomycetidae</taxon>
        <taxon>Chaetothyriales</taxon>
        <taxon>Herpotrichiellaceae</taxon>
        <taxon>Cladophialophora</taxon>
    </lineage>
</organism>
<dbReference type="OrthoDB" id="10479937at2759"/>
<evidence type="ECO:0000256" key="1">
    <source>
        <dbReference type="SAM" id="MobiDB-lite"/>
    </source>
</evidence>
<feature type="region of interest" description="Disordered" evidence="1">
    <location>
        <begin position="20"/>
        <end position="103"/>
    </location>
</feature>
<accession>A0A1C1CF90</accession>
<dbReference type="Proteomes" id="UP000094526">
    <property type="component" value="Unassembled WGS sequence"/>
</dbReference>
<gene>
    <name evidence="2" type="ORF">CLCR_02596</name>
</gene>
<comment type="caution">
    <text evidence="2">The sequence shown here is derived from an EMBL/GenBank/DDBJ whole genome shotgun (WGS) entry which is preliminary data.</text>
</comment>